<dbReference type="AlphaFoldDB" id="A0A8K0JK58"/>
<accession>A0A8K0JK58</accession>
<dbReference type="EMBL" id="JABELV010000071">
    <property type="protein sequence ID" value="KAG7532201.1"/>
    <property type="molecule type" value="Genomic_DNA"/>
</dbReference>
<feature type="compositionally biased region" description="Basic and acidic residues" evidence="1">
    <location>
        <begin position="467"/>
        <end position="477"/>
    </location>
</feature>
<feature type="region of interest" description="Disordered" evidence="1">
    <location>
        <begin position="438"/>
        <end position="477"/>
    </location>
</feature>
<evidence type="ECO:0000256" key="2">
    <source>
        <dbReference type="SAM" id="Phobius"/>
    </source>
</evidence>
<comment type="caution">
    <text evidence="3">The sequence shown here is derived from an EMBL/GenBank/DDBJ whole genome shotgun (WGS) entry which is preliminary data.</text>
</comment>
<feature type="transmembrane region" description="Helical" evidence="2">
    <location>
        <begin position="168"/>
        <end position="185"/>
    </location>
</feature>
<name>A0A8K0JK58_9TREE</name>
<evidence type="ECO:0000313" key="3">
    <source>
        <dbReference type="EMBL" id="KAG7532201.1"/>
    </source>
</evidence>
<keyword evidence="2" id="KW-0472">Membrane</keyword>
<keyword evidence="2" id="KW-0812">Transmembrane</keyword>
<keyword evidence="2" id="KW-1133">Transmembrane helix</keyword>
<feature type="transmembrane region" description="Helical" evidence="2">
    <location>
        <begin position="92"/>
        <end position="118"/>
    </location>
</feature>
<feature type="transmembrane region" description="Helical" evidence="2">
    <location>
        <begin position="139"/>
        <end position="162"/>
    </location>
</feature>
<feature type="transmembrane region" description="Helical" evidence="2">
    <location>
        <begin position="205"/>
        <end position="231"/>
    </location>
</feature>
<evidence type="ECO:0000313" key="4">
    <source>
        <dbReference type="Proteomes" id="UP000812966"/>
    </source>
</evidence>
<feature type="transmembrane region" description="Helical" evidence="2">
    <location>
        <begin position="251"/>
        <end position="284"/>
    </location>
</feature>
<reference evidence="3" key="1">
    <citation type="submission" date="2020-04" db="EMBL/GenBank/DDBJ databases">
        <title>Analysis of mating type loci in Filobasidium floriforme.</title>
        <authorList>
            <person name="Nowrousian M."/>
        </authorList>
    </citation>
    <scope>NUCLEOTIDE SEQUENCE</scope>
    <source>
        <strain evidence="3">CBS 6242</strain>
    </source>
</reference>
<dbReference type="Proteomes" id="UP000812966">
    <property type="component" value="Unassembled WGS sequence"/>
</dbReference>
<sequence>MDYWTTTGGLALGIPISFGLGAIVQLTRWRAAKLAQPIDNAADVDQDALKKERLARDEVKSPRTKLAVMAVCFALYMGVVCNMDRLPSSVKLGVWGTMACSLITLHVAGQFAQIAGVTESALARHSNKETRYKEIIPSLPKVFMTTALALALAALAAFIPFIAPGNNMAAMAALTFIAATVPYRTMTQIAGGRITNLSAPLKWRLFGMSAMVVGVLGLATLFFAIVSAFAIVFPGNDSESDPKPKKQEDPAFLKAFMTIMVHAFMSFQFCTLFGSVGGVLLPVYRVDWVLSNKKNAGAVELEDDSSIEREKEIFSETRAISTEFDELDKKDLGRLVRVPSFARLVRRGQIGHFLAKPVYTTTALVTIIMTLFGCTWMGKRIVEIVKPSGFSDNAGTAIMSNFAALALTPFIVTPVLAIVSGIRGDFNLLFNHRADWGAHSTSQGEGEEAVERLLGSASEGEEDDEKTELIKKDAIVA</sequence>
<keyword evidence="4" id="KW-1185">Reference proteome</keyword>
<organism evidence="3 4">
    <name type="scientific">Filobasidium floriforme</name>
    <dbReference type="NCBI Taxonomy" id="5210"/>
    <lineage>
        <taxon>Eukaryota</taxon>
        <taxon>Fungi</taxon>
        <taxon>Dikarya</taxon>
        <taxon>Basidiomycota</taxon>
        <taxon>Agaricomycotina</taxon>
        <taxon>Tremellomycetes</taxon>
        <taxon>Filobasidiales</taxon>
        <taxon>Filobasidiaceae</taxon>
        <taxon>Filobasidium</taxon>
    </lineage>
</organism>
<protein>
    <submittedName>
        <fullName evidence="3">Uncharacterized protein</fullName>
    </submittedName>
</protein>
<feature type="transmembrane region" description="Helical" evidence="2">
    <location>
        <begin position="398"/>
        <end position="419"/>
    </location>
</feature>
<evidence type="ECO:0000256" key="1">
    <source>
        <dbReference type="SAM" id="MobiDB-lite"/>
    </source>
</evidence>
<gene>
    <name evidence="3" type="ORF">FFLO_03750</name>
</gene>
<proteinExistence type="predicted"/>
<feature type="transmembrane region" description="Helical" evidence="2">
    <location>
        <begin position="353"/>
        <end position="378"/>
    </location>
</feature>
<feature type="transmembrane region" description="Helical" evidence="2">
    <location>
        <begin position="6"/>
        <end position="26"/>
    </location>
</feature>
<feature type="transmembrane region" description="Helical" evidence="2">
    <location>
        <begin position="66"/>
        <end position="86"/>
    </location>
</feature>